<feature type="chain" id="PRO_5047176648" evidence="4">
    <location>
        <begin position="28"/>
        <end position="195"/>
    </location>
</feature>
<evidence type="ECO:0000256" key="3">
    <source>
        <dbReference type="SAM" id="Coils"/>
    </source>
</evidence>
<comment type="similarity">
    <text evidence="1">Belongs to the Skp family.</text>
</comment>
<dbReference type="RefSeq" id="WP_271431617.1">
    <property type="nucleotide sequence ID" value="NZ_JAQIOY010000002.1"/>
</dbReference>
<comment type="caution">
    <text evidence="5">The sequence shown here is derived from an EMBL/GenBank/DDBJ whole genome shotgun (WGS) entry which is preliminary data.</text>
</comment>
<accession>A0ABT4XQM8</accession>
<dbReference type="Pfam" id="PF03938">
    <property type="entry name" value="OmpH"/>
    <property type="match status" value="1"/>
</dbReference>
<proteinExistence type="inferred from homology"/>
<evidence type="ECO:0000256" key="2">
    <source>
        <dbReference type="ARBA" id="ARBA00022729"/>
    </source>
</evidence>
<dbReference type="EMBL" id="JAQIOY010000002">
    <property type="protein sequence ID" value="MDA7424256.1"/>
    <property type="molecule type" value="Genomic_DNA"/>
</dbReference>
<feature type="coiled-coil region" evidence="3">
    <location>
        <begin position="62"/>
        <end position="96"/>
    </location>
</feature>
<dbReference type="PANTHER" id="PTHR35089">
    <property type="entry name" value="CHAPERONE PROTEIN SKP"/>
    <property type="match status" value="1"/>
</dbReference>
<gene>
    <name evidence="5" type="ORF">PFY00_05925</name>
</gene>
<organism evidence="5 6">
    <name type="scientific">Thalassococcus lentus</name>
    <dbReference type="NCBI Taxonomy" id="1210524"/>
    <lineage>
        <taxon>Bacteria</taxon>
        <taxon>Pseudomonadati</taxon>
        <taxon>Pseudomonadota</taxon>
        <taxon>Alphaproteobacteria</taxon>
        <taxon>Rhodobacterales</taxon>
        <taxon>Roseobacteraceae</taxon>
        <taxon>Thalassococcus</taxon>
    </lineage>
</organism>
<protein>
    <submittedName>
        <fullName evidence="5">OmpH family outer membrane protein</fullName>
    </submittedName>
</protein>
<dbReference type="PANTHER" id="PTHR35089:SF1">
    <property type="entry name" value="CHAPERONE PROTEIN SKP"/>
    <property type="match status" value="1"/>
</dbReference>
<keyword evidence="6" id="KW-1185">Reference proteome</keyword>
<evidence type="ECO:0000313" key="5">
    <source>
        <dbReference type="EMBL" id="MDA7424256.1"/>
    </source>
</evidence>
<evidence type="ECO:0000256" key="1">
    <source>
        <dbReference type="ARBA" id="ARBA00009091"/>
    </source>
</evidence>
<dbReference type="SMART" id="SM00935">
    <property type="entry name" value="OmpH"/>
    <property type="match status" value="1"/>
</dbReference>
<name>A0ABT4XQM8_9RHOB</name>
<dbReference type="Proteomes" id="UP001210720">
    <property type="component" value="Unassembled WGS sequence"/>
</dbReference>
<keyword evidence="3" id="KW-0175">Coiled coil</keyword>
<sequence length="195" mass="21724">MLGLSRLLALVCGTMLAQLAVPVPATAQQIGGVFDTGDVQSSILVVEFDRLFTQSAFGQRFTREAEAESANINAQNRAIEAELTEEERQLTEQRSQMEPAEFRALADAFDEKVQRLRDEQDAKARALGQRSDEERRRFLAIARPVIDRLMQESGATIVLDRRAVFLSADFIDITDQAIERIDRTIGDGAAPEQDQ</sequence>
<reference evidence="5 6" key="1">
    <citation type="submission" date="2023-01" db="EMBL/GenBank/DDBJ databases">
        <title>Thalassococcus onchidii sp. nov., isolated from a marine invertebrate from the South China Sea.</title>
        <authorList>
            <person name="Xu S."/>
            <person name="Liu Z."/>
            <person name="Xu Y."/>
        </authorList>
    </citation>
    <scope>NUCLEOTIDE SEQUENCE [LARGE SCALE GENOMIC DNA]</scope>
    <source>
        <strain evidence="5 6">KCTC 32084</strain>
    </source>
</reference>
<dbReference type="InterPro" id="IPR005632">
    <property type="entry name" value="Chaperone_Skp"/>
</dbReference>
<dbReference type="InterPro" id="IPR024930">
    <property type="entry name" value="Skp_dom_sf"/>
</dbReference>
<dbReference type="SUPFAM" id="SSF111384">
    <property type="entry name" value="OmpH-like"/>
    <property type="match status" value="1"/>
</dbReference>
<keyword evidence="2 4" id="KW-0732">Signal</keyword>
<evidence type="ECO:0000256" key="4">
    <source>
        <dbReference type="SAM" id="SignalP"/>
    </source>
</evidence>
<dbReference type="Gene3D" id="3.30.910.20">
    <property type="entry name" value="Skp domain"/>
    <property type="match status" value="1"/>
</dbReference>
<evidence type="ECO:0000313" key="6">
    <source>
        <dbReference type="Proteomes" id="UP001210720"/>
    </source>
</evidence>
<feature type="signal peptide" evidence="4">
    <location>
        <begin position="1"/>
        <end position="27"/>
    </location>
</feature>